<keyword evidence="1" id="KW-0175">Coiled coil</keyword>
<proteinExistence type="predicted"/>
<feature type="non-terminal residue" evidence="2">
    <location>
        <position position="1"/>
    </location>
</feature>
<dbReference type="EMBL" id="BARS01028058">
    <property type="protein sequence ID" value="GAG04051.1"/>
    <property type="molecule type" value="Genomic_DNA"/>
</dbReference>
<reference evidence="2" key="1">
    <citation type="journal article" date="2014" name="Front. Microbiol.">
        <title>High frequency of phylogenetically diverse reductive dehalogenase-homologous genes in deep subseafloor sedimentary metagenomes.</title>
        <authorList>
            <person name="Kawai M."/>
            <person name="Futagami T."/>
            <person name="Toyoda A."/>
            <person name="Takaki Y."/>
            <person name="Nishi S."/>
            <person name="Hori S."/>
            <person name="Arai W."/>
            <person name="Tsubouchi T."/>
            <person name="Morono Y."/>
            <person name="Uchiyama I."/>
            <person name="Ito T."/>
            <person name="Fujiyama A."/>
            <person name="Inagaki F."/>
            <person name="Takami H."/>
        </authorList>
    </citation>
    <scope>NUCLEOTIDE SEQUENCE</scope>
    <source>
        <strain evidence="2">Expedition CK06-06</strain>
    </source>
</reference>
<dbReference type="AlphaFoldDB" id="X0VU41"/>
<feature type="non-terminal residue" evidence="2">
    <location>
        <position position="264"/>
    </location>
</feature>
<evidence type="ECO:0000313" key="2">
    <source>
        <dbReference type="EMBL" id="GAG04051.1"/>
    </source>
</evidence>
<comment type="caution">
    <text evidence="2">The sequence shown here is derived from an EMBL/GenBank/DDBJ whole genome shotgun (WGS) entry which is preliminary data.</text>
</comment>
<organism evidence="2">
    <name type="scientific">marine sediment metagenome</name>
    <dbReference type="NCBI Taxonomy" id="412755"/>
    <lineage>
        <taxon>unclassified sequences</taxon>
        <taxon>metagenomes</taxon>
        <taxon>ecological metagenomes</taxon>
    </lineage>
</organism>
<protein>
    <submittedName>
        <fullName evidence="2">Uncharacterized protein</fullName>
    </submittedName>
</protein>
<gene>
    <name evidence="2" type="ORF">S01H1_44015</name>
</gene>
<name>X0VU41_9ZZZZ</name>
<evidence type="ECO:0000256" key="1">
    <source>
        <dbReference type="SAM" id="Coils"/>
    </source>
</evidence>
<feature type="coiled-coil region" evidence="1">
    <location>
        <begin position="73"/>
        <end position="155"/>
    </location>
</feature>
<accession>X0VU41</accession>
<sequence>EMAKRGLKDSLNIVKKVLREETLNIRDSSDKVQARLKGALKKKEARLKKKLDRDVVRIRARYKKQTAPLREERTRRKRRIRRIERKIDRLRAQGAADALKDERAALEKLDKKFKEIDDAVKNLDKRRDDEIRQERDQFRSQLKVDEDRIKEEEEKKKAQIKGKADILGSINEEAKAVSGQIDALIKKKRNKIRSLSRFKVDVEAEEAELNIPFYVFQYGGKKFDFHPPVELASSAGLFSRFRRMLADSPESKVNMLIRPRGLFT</sequence>